<gene>
    <name evidence="5" type="ORF">KDI_50570</name>
</gene>
<dbReference type="GO" id="GO:0003700">
    <property type="term" value="F:DNA-binding transcription factor activity"/>
    <property type="evidence" value="ECO:0007669"/>
    <property type="project" value="InterPro"/>
</dbReference>
<protein>
    <recommendedName>
        <fullName evidence="4">HTH marR-type domain-containing protein</fullName>
    </recommendedName>
</protein>
<dbReference type="InterPro" id="IPR036390">
    <property type="entry name" value="WH_DNA-bd_sf"/>
</dbReference>
<evidence type="ECO:0000256" key="1">
    <source>
        <dbReference type="ARBA" id="ARBA00023015"/>
    </source>
</evidence>
<reference evidence="5 6" key="1">
    <citation type="submission" date="2019-01" db="EMBL/GenBank/DDBJ databases">
        <title>Draft genome sequence of Dictyobacter sp. Uno17.</title>
        <authorList>
            <person name="Wang C.M."/>
            <person name="Zheng Y."/>
            <person name="Sakai Y."/>
            <person name="Abe K."/>
            <person name="Yokota A."/>
            <person name="Yabe S."/>
        </authorList>
    </citation>
    <scope>NUCLEOTIDE SEQUENCE [LARGE SCALE GENOMIC DNA]</scope>
    <source>
        <strain evidence="5 6">Uno17</strain>
    </source>
</reference>
<dbReference type="SUPFAM" id="SSF46785">
    <property type="entry name" value="Winged helix' DNA-binding domain"/>
    <property type="match status" value="1"/>
</dbReference>
<keyword evidence="3" id="KW-0804">Transcription</keyword>
<evidence type="ECO:0000256" key="3">
    <source>
        <dbReference type="ARBA" id="ARBA00023163"/>
    </source>
</evidence>
<evidence type="ECO:0000313" key="6">
    <source>
        <dbReference type="Proteomes" id="UP000322530"/>
    </source>
</evidence>
<name>A0A5A5TKD5_9CHLR</name>
<dbReference type="GO" id="GO:0003677">
    <property type="term" value="F:DNA binding"/>
    <property type="evidence" value="ECO:0007669"/>
    <property type="project" value="UniProtKB-KW"/>
</dbReference>
<dbReference type="Proteomes" id="UP000322530">
    <property type="component" value="Unassembled WGS sequence"/>
</dbReference>
<dbReference type="InterPro" id="IPR036388">
    <property type="entry name" value="WH-like_DNA-bd_sf"/>
</dbReference>
<dbReference type="PANTHER" id="PTHR42756">
    <property type="entry name" value="TRANSCRIPTIONAL REGULATOR, MARR"/>
    <property type="match status" value="1"/>
</dbReference>
<keyword evidence="2" id="KW-0238">DNA-binding</keyword>
<dbReference type="RefSeq" id="WP_149404320.1">
    <property type="nucleotide sequence ID" value="NZ_BIXY01000116.1"/>
</dbReference>
<proteinExistence type="predicted"/>
<dbReference type="OrthoDB" id="327696at2"/>
<feature type="domain" description="HTH marR-type" evidence="4">
    <location>
        <begin position="28"/>
        <end position="163"/>
    </location>
</feature>
<evidence type="ECO:0000256" key="2">
    <source>
        <dbReference type="ARBA" id="ARBA00023125"/>
    </source>
</evidence>
<accession>A0A5A5TKD5</accession>
<dbReference type="Gene3D" id="1.10.10.10">
    <property type="entry name" value="Winged helix-like DNA-binding domain superfamily/Winged helix DNA-binding domain"/>
    <property type="match status" value="1"/>
</dbReference>
<keyword evidence="1" id="KW-0805">Transcription regulation</keyword>
<dbReference type="PANTHER" id="PTHR42756:SF1">
    <property type="entry name" value="TRANSCRIPTIONAL REPRESSOR OF EMRAB OPERON"/>
    <property type="match status" value="1"/>
</dbReference>
<organism evidence="5 6">
    <name type="scientific">Dictyobacter arantiisoli</name>
    <dbReference type="NCBI Taxonomy" id="2014874"/>
    <lineage>
        <taxon>Bacteria</taxon>
        <taxon>Bacillati</taxon>
        <taxon>Chloroflexota</taxon>
        <taxon>Ktedonobacteria</taxon>
        <taxon>Ktedonobacterales</taxon>
        <taxon>Dictyobacteraceae</taxon>
        <taxon>Dictyobacter</taxon>
    </lineage>
</organism>
<dbReference type="PROSITE" id="PS50995">
    <property type="entry name" value="HTH_MARR_2"/>
    <property type="match status" value="1"/>
</dbReference>
<sequence>MSKIQSEDDELSIYALASSILNIVPSILRDLYTDVLNTTASMDSPESHDLSEFRVTTNQLAFLRVLVEHERCTMQELAEYLRVTAPTMTAMVKRLLALGYVTRDHDTADWRMVWITPTEHGRQLVHLYDRARLHSLQTRLTQLTSEDRECITAALPVLQRLLSTK</sequence>
<evidence type="ECO:0000259" key="4">
    <source>
        <dbReference type="PROSITE" id="PS50995"/>
    </source>
</evidence>
<keyword evidence="6" id="KW-1185">Reference proteome</keyword>
<dbReference type="AlphaFoldDB" id="A0A5A5TKD5"/>
<dbReference type="EMBL" id="BIXY01000116">
    <property type="protein sequence ID" value="GCF11493.1"/>
    <property type="molecule type" value="Genomic_DNA"/>
</dbReference>
<dbReference type="Pfam" id="PF01047">
    <property type="entry name" value="MarR"/>
    <property type="match status" value="1"/>
</dbReference>
<dbReference type="SMART" id="SM00347">
    <property type="entry name" value="HTH_MARR"/>
    <property type="match status" value="1"/>
</dbReference>
<dbReference type="InterPro" id="IPR000835">
    <property type="entry name" value="HTH_MarR-typ"/>
</dbReference>
<comment type="caution">
    <text evidence="5">The sequence shown here is derived from an EMBL/GenBank/DDBJ whole genome shotgun (WGS) entry which is preliminary data.</text>
</comment>
<evidence type="ECO:0000313" key="5">
    <source>
        <dbReference type="EMBL" id="GCF11493.1"/>
    </source>
</evidence>